<evidence type="ECO:0000256" key="5">
    <source>
        <dbReference type="ARBA" id="ARBA00022827"/>
    </source>
</evidence>
<comment type="subcellular location">
    <subcellularLocation>
        <location evidence="1">Cytoplasm</location>
    </subcellularLocation>
</comment>
<evidence type="ECO:0000256" key="6">
    <source>
        <dbReference type="ARBA" id="ARBA00023002"/>
    </source>
</evidence>
<dbReference type="FunFam" id="3.30.390.30:FF:000001">
    <property type="entry name" value="Dihydrolipoyl dehydrogenase"/>
    <property type="match status" value="1"/>
</dbReference>
<evidence type="ECO:0000256" key="10">
    <source>
        <dbReference type="PIRSR" id="PIRSR000350-3"/>
    </source>
</evidence>
<dbReference type="AlphaFoldDB" id="A0A7C5HY43"/>
<feature type="domain" description="FAD/NAD(P)-binding" evidence="14">
    <location>
        <begin position="4"/>
        <end position="312"/>
    </location>
</feature>
<dbReference type="SUPFAM" id="SSF55424">
    <property type="entry name" value="FAD/NAD-linked reductases, dimerisation (C-terminal) domain"/>
    <property type="match status" value="1"/>
</dbReference>
<dbReference type="InterPro" id="IPR036188">
    <property type="entry name" value="FAD/NAD-bd_sf"/>
</dbReference>
<dbReference type="PRINTS" id="PR00368">
    <property type="entry name" value="FADPNR"/>
</dbReference>
<feature type="binding site" evidence="10">
    <location>
        <position position="50"/>
    </location>
    <ligand>
        <name>FAD</name>
        <dbReference type="ChEBI" id="CHEBI:57692"/>
    </ligand>
</feature>
<dbReference type="Gene3D" id="3.50.50.60">
    <property type="entry name" value="FAD/NAD(P)-binding domain"/>
    <property type="match status" value="2"/>
</dbReference>
<feature type="binding site" evidence="10">
    <location>
        <begin position="138"/>
        <end position="140"/>
    </location>
    <ligand>
        <name>FAD</name>
        <dbReference type="ChEBI" id="CHEBI:57692"/>
    </ligand>
</feature>
<feature type="active site" description="Proton acceptor" evidence="9">
    <location>
        <position position="427"/>
    </location>
</feature>
<dbReference type="InterPro" id="IPR023753">
    <property type="entry name" value="FAD/NAD-binding_dom"/>
</dbReference>
<evidence type="ECO:0000256" key="11">
    <source>
        <dbReference type="PIRSR" id="PIRSR000350-4"/>
    </source>
</evidence>
<dbReference type="InterPro" id="IPR001100">
    <property type="entry name" value="Pyr_nuc-diS_OxRdtase"/>
</dbReference>
<dbReference type="InterPro" id="IPR006258">
    <property type="entry name" value="Lipoamide_DH"/>
</dbReference>
<keyword evidence="4 12" id="KW-0285">Flavoprotein</keyword>
<dbReference type="InterPro" id="IPR016156">
    <property type="entry name" value="FAD/NAD-linked_Rdtase_dimer_sf"/>
</dbReference>
<gene>
    <name evidence="15" type="primary">lpdA</name>
    <name evidence="15" type="ORF">ENL26_01810</name>
</gene>
<keyword evidence="7 10" id="KW-0520">NAD</keyword>
<feature type="binding site" evidence="10">
    <location>
        <position position="297"/>
    </location>
    <ligand>
        <name>FAD</name>
        <dbReference type="ChEBI" id="CHEBI:57692"/>
    </ligand>
</feature>
<evidence type="ECO:0000259" key="13">
    <source>
        <dbReference type="Pfam" id="PF02852"/>
    </source>
</evidence>
<dbReference type="NCBIfam" id="TIGR01350">
    <property type="entry name" value="lipoamide_DH"/>
    <property type="match status" value="1"/>
</dbReference>
<evidence type="ECO:0000256" key="12">
    <source>
        <dbReference type="RuleBase" id="RU003692"/>
    </source>
</evidence>
<evidence type="ECO:0000256" key="1">
    <source>
        <dbReference type="ARBA" id="ARBA00004496"/>
    </source>
</evidence>
<evidence type="ECO:0000256" key="4">
    <source>
        <dbReference type="ARBA" id="ARBA00022630"/>
    </source>
</evidence>
<dbReference type="SUPFAM" id="SSF51905">
    <property type="entry name" value="FAD/NAD(P)-binding domain"/>
    <property type="match status" value="1"/>
</dbReference>
<feature type="binding site" evidence="10">
    <location>
        <position position="196"/>
    </location>
    <ligand>
        <name>NAD(+)</name>
        <dbReference type="ChEBI" id="CHEBI:57540"/>
    </ligand>
</feature>
<dbReference type="Pfam" id="PF07992">
    <property type="entry name" value="Pyr_redox_2"/>
    <property type="match status" value="1"/>
</dbReference>
<accession>A0A7C5HY43</accession>
<evidence type="ECO:0000256" key="7">
    <source>
        <dbReference type="ARBA" id="ARBA00023027"/>
    </source>
</evidence>
<keyword evidence="5 10" id="KW-0274">FAD</keyword>
<feature type="domain" description="Pyridine nucleotide-disulphide oxidoreductase dimerisation" evidence="13">
    <location>
        <begin position="332"/>
        <end position="437"/>
    </location>
</feature>
<keyword evidence="12" id="KW-0676">Redox-active center</keyword>
<comment type="catalytic activity">
    <reaction evidence="8 12">
        <text>N(6)-[(R)-dihydrolipoyl]-L-lysyl-[protein] + NAD(+) = N(6)-[(R)-lipoyl]-L-lysyl-[protein] + NADH + H(+)</text>
        <dbReference type="Rhea" id="RHEA:15045"/>
        <dbReference type="Rhea" id="RHEA-COMP:10474"/>
        <dbReference type="Rhea" id="RHEA-COMP:10475"/>
        <dbReference type="ChEBI" id="CHEBI:15378"/>
        <dbReference type="ChEBI" id="CHEBI:57540"/>
        <dbReference type="ChEBI" id="CHEBI:57945"/>
        <dbReference type="ChEBI" id="CHEBI:83099"/>
        <dbReference type="ChEBI" id="CHEBI:83100"/>
        <dbReference type="EC" id="1.8.1.4"/>
    </reaction>
</comment>
<dbReference type="Pfam" id="PF02852">
    <property type="entry name" value="Pyr_redox_dim"/>
    <property type="match status" value="1"/>
</dbReference>
<dbReference type="GO" id="GO:0005737">
    <property type="term" value="C:cytoplasm"/>
    <property type="evidence" value="ECO:0007669"/>
    <property type="project" value="UniProtKB-SubCell"/>
</dbReference>
<keyword evidence="10" id="KW-0547">Nucleotide-binding</keyword>
<dbReference type="PIRSF" id="PIRSF000350">
    <property type="entry name" value="Mercury_reductase_MerA"/>
    <property type="match status" value="1"/>
</dbReference>
<evidence type="ECO:0000259" key="14">
    <source>
        <dbReference type="Pfam" id="PF07992"/>
    </source>
</evidence>
<sequence length="448" mass="48395">MRKFDVVVIGGGPGGSDCAIRLAQRGKKVAIVEKKHFGGTCTNVGCIPTKALLYVSGLYAGIKEKGKRLGLSGELSYDLKGMKKHMERSILMSRKGTEALLKKYGVAIIKGTAYFDRGNFYVEESGEELKGDYYVIATGSQPKIPATLRVEGVWNSDDVFTMESIPQSIVIIGGGVIGIEMATLFSNLGSSVTIVEMMNRLLPNEDIDVSKAIEKSLTRRGIKVLLSTAVKKIEKSETFNIKLNNEMEFSSERVLVAIGREPVIPKGLEEKIDTNKGAIITDRDFKSSLPNVYAIGDARGKVMLAHVASAEGVYVAEKLSGNNPEIDFNAFPSVVYSTPEVASVGLKEEEDGLKDGLKSFLFPMSANGRANTMGERDGFVKLVVDAKGTIVGGSLVGAHVSETLMELVLAIKKRMTLKDLSEVIHPHPTISEAIRDAVEGLEGNPLHI</sequence>
<comment type="caution">
    <text evidence="15">The sequence shown here is derived from an EMBL/GenBank/DDBJ whole genome shotgun (WGS) entry which is preliminary data.</text>
</comment>
<dbReference type="GO" id="GO:0050660">
    <property type="term" value="F:flavin adenine dinucleotide binding"/>
    <property type="evidence" value="ECO:0007669"/>
    <property type="project" value="InterPro"/>
</dbReference>
<comment type="miscellaneous">
    <text evidence="12">The active site is a redox-active disulfide bond.</text>
</comment>
<dbReference type="Gene3D" id="3.30.390.30">
    <property type="match status" value="1"/>
</dbReference>
<dbReference type="GO" id="GO:0006103">
    <property type="term" value="P:2-oxoglutarate metabolic process"/>
    <property type="evidence" value="ECO:0007669"/>
    <property type="project" value="TreeGrafter"/>
</dbReference>
<evidence type="ECO:0000256" key="2">
    <source>
        <dbReference type="ARBA" id="ARBA00007532"/>
    </source>
</evidence>
<dbReference type="EC" id="1.8.1.4" evidence="3 12"/>
<dbReference type="InterPro" id="IPR004099">
    <property type="entry name" value="Pyr_nucl-diS_OxRdtase_dimer"/>
</dbReference>
<name>A0A7C5HY43_9BACT</name>
<reference evidence="15" key="1">
    <citation type="journal article" date="2020" name="mSystems">
        <title>Genome- and Community-Level Interaction Insights into Carbon Utilization and Element Cycling Functions of Hydrothermarchaeota in Hydrothermal Sediment.</title>
        <authorList>
            <person name="Zhou Z."/>
            <person name="Liu Y."/>
            <person name="Xu W."/>
            <person name="Pan J."/>
            <person name="Luo Z.H."/>
            <person name="Li M."/>
        </authorList>
    </citation>
    <scope>NUCLEOTIDE SEQUENCE [LARGE SCALE GENOMIC DNA]</scope>
    <source>
        <strain evidence="15">HyVt-80</strain>
    </source>
</reference>
<organism evidence="15">
    <name type="scientific">Kosmotoga arenicorallina</name>
    <dbReference type="NCBI Taxonomy" id="688066"/>
    <lineage>
        <taxon>Bacteria</taxon>
        <taxon>Thermotogati</taxon>
        <taxon>Thermotogota</taxon>
        <taxon>Thermotogae</taxon>
        <taxon>Kosmotogales</taxon>
        <taxon>Kosmotogaceae</taxon>
        <taxon>Kosmotoga</taxon>
    </lineage>
</organism>
<protein>
    <recommendedName>
        <fullName evidence="3 12">Dihydrolipoyl dehydrogenase</fullName>
        <ecNumber evidence="3 12">1.8.1.4</ecNumber>
    </recommendedName>
</protein>
<evidence type="ECO:0000256" key="8">
    <source>
        <dbReference type="ARBA" id="ARBA00049187"/>
    </source>
</evidence>
<feature type="binding site" evidence="10">
    <location>
        <begin position="303"/>
        <end position="306"/>
    </location>
    <ligand>
        <name>FAD</name>
        <dbReference type="ChEBI" id="CHEBI:57692"/>
    </ligand>
</feature>
<dbReference type="PANTHER" id="PTHR22912:SF217">
    <property type="entry name" value="DIHYDROLIPOYL DEHYDROGENASE"/>
    <property type="match status" value="1"/>
</dbReference>
<evidence type="ECO:0000256" key="9">
    <source>
        <dbReference type="PIRSR" id="PIRSR000350-2"/>
    </source>
</evidence>
<keyword evidence="6 12" id="KW-0560">Oxidoreductase</keyword>
<proteinExistence type="inferred from homology"/>
<dbReference type="GO" id="GO:0004148">
    <property type="term" value="F:dihydrolipoyl dehydrogenase (NADH) activity"/>
    <property type="evidence" value="ECO:0007669"/>
    <property type="project" value="UniProtKB-EC"/>
</dbReference>
<dbReference type="InterPro" id="IPR050151">
    <property type="entry name" value="Class-I_Pyr_Nuc-Dis_Oxidored"/>
</dbReference>
<feature type="binding site" evidence="10">
    <location>
        <begin position="173"/>
        <end position="180"/>
    </location>
    <ligand>
        <name>NAD(+)</name>
        <dbReference type="ChEBI" id="CHEBI:57540"/>
    </ligand>
</feature>
<evidence type="ECO:0000313" key="15">
    <source>
        <dbReference type="EMBL" id="HHF08493.1"/>
    </source>
</evidence>
<dbReference type="PRINTS" id="PR00411">
    <property type="entry name" value="PNDRDTASEI"/>
</dbReference>
<feature type="binding site" evidence="10">
    <location>
        <position position="259"/>
    </location>
    <ligand>
        <name>NAD(+)</name>
        <dbReference type="ChEBI" id="CHEBI:57540"/>
    </ligand>
</feature>
<feature type="disulfide bond" description="Redox-active" evidence="11">
    <location>
        <begin position="41"/>
        <end position="46"/>
    </location>
</feature>
<comment type="similarity">
    <text evidence="2 12">Belongs to the class-I pyridine nucleotide-disulfide oxidoreductase family.</text>
</comment>
<dbReference type="PANTHER" id="PTHR22912">
    <property type="entry name" value="DISULFIDE OXIDOREDUCTASE"/>
    <property type="match status" value="1"/>
</dbReference>
<dbReference type="Proteomes" id="UP000886129">
    <property type="component" value="Unassembled WGS sequence"/>
</dbReference>
<dbReference type="EMBL" id="DRTH01000105">
    <property type="protein sequence ID" value="HHF08493.1"/>
    <property type="molecule type" value="Genomic_DNA"/>
</dbReference>
<comment type="cofactor">
    <cofactor evidence="10 12">
        <name>FAD</name>
        <dbReference type="ChEBI" id="CHEBI:57692"/>
    </cofactor>
    <text evidence="10 12">Binds 1 FAD per subunit.</text>
</comment>
<evidence type="ECO:0000256" key="3">
    <source>
        <dbReference type="ARBA" id="ARBA00012608"/>
    </source>
</evidence>